<gene>
    <name evidence="10" type="primary">ydjA</name>
    <name evidence="10" type="ORF">GCM10011501_08720</name>
</gene>
<dbReference type="EC" id="1.-.-.-" evidence="8"/>
<dbReference type="SUPFAM" id="SSF55469">
    <property type="entry name" value="FMN-dependent nitroreductase-like"/>
    <property type="match status" value="1"/>
</dbReference>
<keyword evidence="5 8" id="KW-0521">NADP</keyword>
<name>A0ABQ3IHJ6_9GAMM</name>
<comment type="cofactor">
    <cofactor evidence="1 8">
        <name>FMN</name>
        <dbReference type="ChEBI" id="CHEBI:58210"/>
    </cofactor>
</comment>
<reference evidence="11" key="1">
    <citation type="journal article" date="2019" name="Int. J. Syst. Evol. Microbiol.">
        <title>The Global Catalogue of Microorganisms (GCM) 10K type strain sequencing project: providing services to taxonomists for standard genome sequencing and annotation.</title>
        <authorList>
            <consortium name="The Broad Institute Genomics Platform"/>
            <consortium name="The Broad Institute Genome Sequencing Center for Infectious Disease"/>
            <person name="Wu L."/>
            <person name="Ma J."/>
        </authorList>
    </citation>
    <scope>NUCLEOTIDE SEQUENCE [LARGE SCALE GENOMIC DNA]</scope>
    <source>
        <strain evidence="11">CGMCC 1.15922</strain>
    </source>
</reference>
<keyword evidence="4 8" id="KW-0288">FMN</keyword>
<dbReference type="CDD" id="cd02135">
    <property type="entry name" value="YdjA-like"/>
    <property type="match status" value="1"/>
</dbReference>
<comment type="caution">
    <text evidence="10">The sequence shown here is derived from an EMBL/GenBank/DDBJ whole genome shotgun (WGS) entry which is preliminary data.</text>
</comment>
<organism evidence="10 11">
    <name type="scientific">Thalassotalea profundi</name>
    <dbReference type="NCBI Taxonomy" id="2036687"/>
    <lineage>
        <taxon>Bacteria</taxon>
        <taxon>Pseudomonadati</taxon>
        <taxon>Pseudomonadota</taxon>
        <taxon>Gammaproteobacteria</taxon>
        <taxon>Alteromonadales</taxon>
        <taxon>Colwelliaceae</taxon>
        <taxon>Thalassotalea</taxon>
    </lineage>
</organism>
<dbReference type="PIRSF" id="PIRSF000232">
    <property type="entry name" value="YdjA"/>
    <property type="match status" value="1"/>
</dbReference>
<keyword evidence="3 8" id="KW-0285">Flavoprotein</keyword>
<accession>A0ABQ3IHJ6</accession>
<comment type="similarity">
    <text evidence="2 8">Belongs to the nitroreductase family.</text>
</comment>
<evidence type="ECO:0000313" key="11">
    <source>
        <dbReference type="Proteomes" id="UP000626370"/>
    </source>
</evidence>
<keyword evidence="6 8" id="KW-0560">Oxidoreductase</keyword>
<feature type="domain" description="Nitroreductase" evidence="9">
    <location>
        <begin position="22"/>
        <end position="162"/>
    </location>
</feature>
<dbReference type="InterPro" id="IPR029479">
    <property type="entry name" value="Nitroreductase"/>
</dbReference>
<evidence type="ECO:0000256" key="3">
    <source>
        <dbReference type="ARBA" id="ARBA00022630"/>
    </source>
</evidence>
<evidence type="ECO:0000256" key="5">
    <source>
        <dbReference type="ARBA" id="ARBA00022857"/>
    </source>
</evidence>
<dbReference type="Pfam" id="PF00881">
    <property type="entry name" value="Nitroreductase"/>
    <property type="match status" value="1"/>
</dbReference>
<dbReference type="EMBL" id="BNAH01000003">
    <property type="protein sequence ID" value="GHE82692.1"/>
    <property type="molecule type" value="Genomic_DNA"/>
</dbReference>
<dbReference type="InterPro" id="IPR052530">
    <property type="entry name" value="NAD(P)H_nitroreductase"/>
</dbReference>
<dbReference type="Proteomes" id="UP000626370">
    <property type="component" value="Unassembled WGS sequence"/>
</dbReference>
<dbReference type="InterPro" id="IPR000415">
    <property type="entry name" value="Nitroreductase-like"/>
</dbReference>
<evidence type="ECO:0000313" key="10">
    <source>
        <dbReference type="EMBL" id="GHE82692.1"/>
    </source>
</evidence>
<evidence type="ECO:0000256" key="8">
    <source>
        <dbReference type="PIRNR" id="PIRNR000232"/>
    </source>
</evidence>
<evidence type="ECO:0000259" key="9">
    <source>
        <dbReference type="Pfam" id="PF00881"/>
    </source>
</evidence>
<dbReference type="NCBIfam" id="NF008088">
    <property type="entry name" value="PRK10828.1"/>
    <property type="match status" value="1"/>
</dbReference>
<sequence length="183" mass="20269">MNDSLSLLLTRQSTPRLCSPAPNSDEISTIINAGMRVPDHACLTPWHFTVIQDDGLHKLSEVFVEAIKNNTHDEAKLEKTAKMPFRAPLIIVVSTKYQVHEKVPEKEQLIAAGCTCHAMQMACVALGYGAVWRTGELSESAVVKSALNVEMNNDIVGFLYIGSHIKQQVPKPRKLADDHVSYF</sequence>
<keyword evidence="11" id="KW-1185">Reference proteome</keyword>
<evidence type="ECO:0000256" key="2">
    <source>
        <dbReference type="ARBA" id="ARBA00007118"/>
    </source>
</evidence>
<proteinExistence type="inferred from homology"/>
<dbReference type="Gene3D" id="3.40.109.10">
    <property type="entry name" value="NADH Oxidase"/>
    <property type="match status" value="1"/>
</dbReference>
<evidence type="ECO:0000256" key="1">
    <source>
        <dbReference type="ARBA" id="ARBA00001917"/>
    </source>
</evidence>
<dbReference type="InterPro" id="IPR026021">
    <property type="entry name" value="YdjA-like"/>
</dbReference>
<dbReference type="PANTHER" id="PTHR43821">
    <property type="entry name" value="NAD(P)H NITROREDUCTASE YDJA-RELATED"/>
    <property type="match status" value="1"/>
</dbReference>
<keyword evidence="7 8" id="KW-0520">NAD</keyword>
<evidence type="ECO:0000256" key="4">
    <source>
        <dbReference type="ARBA" id="ARBA00022643"/>
    </source>
</evidence>
<protein>
    <recommendedName>
        <fullName evidence="8">Putative NAD(P)H nitroreductase</fullName>
        <ecNumber evidence="8">1.-.-.-</ecNumber>
    </recommendedName>
</protein>
<dbReference type="PANTHER" id="PTHR43821:SF1">
    <property type="entry name" value="NAD(P)H NITROREDUCTASE YDJA-RELATED"/>
    <property type="match status" value="1"/>
</dbReference>
<evidence type="ECO:0000256" key="6">
    <source>
        <dbReference type="ARBA" id="ARBA00023002"/>
    </source>
</evidence>
<evidence type="ECO:0000256" key="7">
    <source>
        <dbReference type="ARBA" id="ARBA00023027"/>
    </source>
</evidence>
<dbReference type="RefSeq" id="WP_189376891.1">
    <property type="nucleotide sequence ID" value="NZ_BNAH01000003.1"/>
</dbReference>